<evidence type="ECO:0000313" key="2">
    <source>
        <dbReference type="EMBL" id="CRK96532.1"/>
    </source>
</evidence>
<reference evidence="2 3" key="1">
    <citation type="submission" date="2015-04" db="EMBL/GenBank/DDBJ databases">
        <authorList>
            <person name="Syromyatnikov M.Y."/>
            <person name="Popov V.N."/>
        </authorList>
    </citation>
    <scope>NUCLEOTIDE SEQUENCE [LARGE SCALE GENOMIC DNA]</scope>
</reference>
<keyword evidence="3" id="KW-1185">Reference proteome</keyword>
<protein>
    <submittedName>
        <fullName evidence="2">CLUMA_CG010075, isoform A</fullName>
    </submittedName>
</protein>
<dbReference type="AlphaFoldDB" id="A0A1J1IAD3"/>
<keyword evidence="1" id="KW-0732">Signal</keyword>
<evidence type="ECO:0000313" key="3">
    <source>
        <dbReference type="Proteomes" id="UP000183832"/>
    </source>
</evidence>
<organism evidence="2 3">
    <name type="scientific">Clunio marinus</name>
    <dbReference type="NCBI Taxonomy" id="568069"/>
    <lineage>
        <taxon>Eukaryota</taxon>
        <taxon>Metazoa</taxon>
        <taxon>Ecdysozoa</taxon>
        <taxon>Arthropoda</taxon>
        <taxon>Hexapoda</taxon>
        <taxon>Insecta</taxon>
        <taxon>Pterygota</taxon>
        <taxon>Neoptera</taxon>
        <taxon>Endopterygota</taxon>
        <taxon>Diptera</taxon>
        <taxon>Nematocera</taxon>
        <taxon>Chironomoidea</taxon>
        <taxon>Chironomidae</taxon>
        <taxon>Clunio</taxon>
    </lineage>
</organism>
<evidence type="ECO:0000256" key="1">
    <source>
        <dbReference type="SAM" id="SignalP"/>
    </source>
</evidence>
<name>A0A1J1IAD3_9DIPT</name>
<dbReference type="EMBL" id="CVRI01000044">
    <property type="protein sequence ID" value="CRK96532.1"/>
    <property type="molecule type" value="Genomic_DNA"/>
</dbReference>
<proteinExistence type="predicted"/>
<accession>A0A1J1IAD3</accession>
<feature type="signal peptide" evidence="1">
    <location>
        <begin position="1"/>
        <end position="19"/>
    </location>
</feature>
<dbReference type="Proteomes" id="UP000183832">
    <property type="component" value="Unassembled WGS sequence"/>
</dbReference>
<sequence>MKAFRSFFLVFLVVMGLQKQRPRKIKERMSGMSTEKFFQDKKAKRVVGVMINDFKHLHYSWLIAKLM</sequence>
<feature type="chain" id="PRO_5009619078" evidence="1">
    <location>
        <begin position="20"/>
        <end position="67"/>
    </location>
</feature>
<gene>
    <name evidence="2" type="ORF">CLUMA_CG010075</name>
</gene>